<dbReference type="PROSITE" id="PS51171">
    <property type="entry name" value="PREPHENATE_DEHYDR_3"/>
    <property type="match status" value="1"/>
</dbReference>
<evidence type="ECO:0000256" key="1">
    <source>
        <dbReference type="ARBA" id="ARBA00004741"/>
    </source>
</evidence>
<evidence type="ECO:0000256" key="4">
    <source>
        <dbReference type="ARBA" id="ARBA00023141"/>
    </source>
</evidence>
<evidence type="ECO:0000256" key="7">
    <source>
        <dbReference type="ARBA" id="ARBA00047848"/>
    </source>
</evidence>
<dbReference type="InterPro" id="IPR045865">
    <property type="entry name" value="ACT-like_dom_sf"/>
</dbReference>
<evidence type="ECO:0000256" key="3">
    <source>
        <dbReference type="ARBA" id="ARBA00022605"/>
    </source>
</evidence>
<sequence length="245" mass="26689">MFGPEGLVALESARLFAAFENDEIDQACVPVTTSIVGVTPYLDPVLELPSVVIVAEYPKMLGYSLLARPGTKLEEIKNVIAHPVALEEVKPWLDRKLPSVRRITSIGGGAAARSVSESSSMDTASMGPKIGGSIYGLVSLVDAIEEGPHNVTRWWVLGREMSAPTGNDKTSLVVDVIDDEFSKLLKDMTLAGLAILNIYERPSKRTLDSHRYLIEVTGHATEAPLADFLRAEPQVRLLGSYPRKY</sequence>
<comment type="caution">
    <text evidence="9">The sequence shown here is derived from an EMBL/GenBank/DDBJ whole genome shotgun (WGS) entry which is preliminary data.</text>
</comment>
<evidence type="ECO:0000256" key="5">
    <source>
        <dbReference type="ARBA" id="ARBA00023222"/>
    </source>
</evidence>
<dbReference type="EMBL" id="FCOM02000013">
    <property type="protein sequence ID" value="SAL63855.1"/>
    <property type="molecule type" value="Genomic_DNA"/>
</dbReference>
<keyword evidence="5" id="KW-0584">Phenylalanine biosynthesis</keyword>
<dbReference type="Gene3D" id="3.30.70.260">
    <property type="match status" value="1"/>
</dbReference>
<dbReference type="InterPro" id="IPR001086">
    <property type="entry name" value="Preph_deHydtase"/>
</dbReference>
<dbReference type="SUPFAM" id="SSF55021">
    <property type="entry name" value="ACT-like"/>
    <property type="match status" value="1"/>
</dbReference>
<proteinExistence type="predicted"/>
<name>A0A158J526_9BURK</name>
<dbReference type="Proteomes" id="UP000055019">
    <property type="component" value="Unassembled WGS sequence"/>
</dbReference>
<dbReference type="Gene3D" id="3.40.190.10">
    <property type="entry name" value="Periplasmic binding protein-like II"/>
    <property type="match status" value="2"/>
</dbReference>
<dbReference type="GO" id="GO:0004664">
    <property type="term" value="F:prephenate dehydratase activity"/>
    <property type="evidence" value="ECO:0007669"/>
    <property type="project" value="UniProtKB-EC"/>
</dbReference>
<evidence type="ECO:0000313" key="10">
    <source>
        <dbReference type="Proteomes" id="UP000055019"/>
    </source>
</evidence>
<evidence type="ECO:0000256" key="2">
    <source>
        <dbReference type="ARBA" id="ARBA00013147"/>
    </source>
</evidence>
<dbReference type="UniPathway" id="UPA00121">
    <property type="reaction ID" value="UER00345"/>
</dbReference>
<comment type="pathway">
    <text evidence="1">Amino-acid biosynthesis; L-phenylalanine biosynthesis; phenylpyruvate from prephenate: step 1/1.</text>
</comment>
<feature type="domain" description="Prephenate dehydratase" evidence="8">
    <location>
        <begin position="1"/>
        <end position="159"/>
    </location>
</feature>
<organism evidence="9 10">
    <name type="scientific">Caballeronia arvi</name>
    <dbReference type="NCBI Taxonomy" id="1777135"/>
    <lineage>
        <taxon>Bacteria</taxon>
        <taxon>Pseudomonadati</taxon>
        <taxon>Pseudomonadota</taxon>
        <taxon>Betaproteobacteria</taxon>
        <taxon>Burkholderiales</taxon>
        <taxon>Burkholderiaceae</taxon>
        <taxon>Caballeronia</taxon>
    </lineage>
</organism>
<dbReference type="GO" id="GO:0005737">
    <property type="term" value="C:cytoplasm"/>
    <property type="evidence" value="ECO:0007669"/>
    <property type="project" value="TreeGrafter"/>
</dbReference>
<accession>A0A158J526</accession>
<evidence type="ECO:0000313" key="9">
    <source>
        <dbReference type="EMBL" id="SAL63855.1"/>
    </source>
</evidence>
<dbReference type="Pfam" id="PF00800">
    <property type="entry name" value="PDT"/>
    <property type="match status" value="1"/>
</dbReference>
<keyword evidence="4" id="KW-0057">Aromatic amino acid biosynthesis</keyword>
<reference evidence="9" key="1">
    <citation type="submission" date="2016-01" db="EMBL/GenBank/DDBJ databases">
        <authorList>
            <person name="Peeters C."/>
        </authorList>
    </citation>
    <scope>NUCLEOTIDE SEQUENCE [LARGE SCALE GENOMIC DNA]</scope>
    <source>
        <strain evidence="9">LMG 29317</strain>
    </source>
</reference>
<gene>
    <name evidence="9" type="ORF">AWB74_03389</name>
</gene>
<dbReference type="AlphaFoldDB" id="A0A158J526"/>
<keyword evidence="6" id="KW-0456">Lyase</keyword>
<dbReference type="PANTHER" id="PTHR21022:SF19">
    <property type="entry name" value="PREPHENATE DEHYDRATASE-RELATED"/>
    <property type="match status" value="1"/>
</dbReference>
<dbReference type="EC" id="4.2.1.51" evidence="2"/>
<evidence type="ECO:0000256" key="6">
    <source>
        <dbReference type="ARBA" id="ARBA00023239"/>
    </source>
</evidence>
<dbReference type="PANTHER" id="PTHR21022">
    <property type="entry name" value="PREPHENATE DEHYDRATASE P PROTEIN"/>
    <property type="match status" value="1"/>
</dbReference>
<protein>
    <recommendedName>
        <fullName evidence="2">prephenate dehydratase</fullName>
        <ecNumber evidence="2">4.2.1.51</ecNumber>
    </recommendedName>
</protein>
<dbReference type="GO" id="GO:0009094">
    <property type="term" value="P:L-phenylalanine biosynthetic process"/>
    <property type="evidence" value="ECO:0007669"/>
    <property type="project" value="UniProtKB-UniPathway"/>
</dbReference>
<evidence type="ECO:0000259" key="8">
    <source>
        <dbReference type="PROSITE" id="PS51171"/>
    </source>
</evidence>
<keyword evidence="3" id="KW-0028">Amino-acid biosynthesis</keyword>
<comment type="catalytic activity">
    <reaction evidence="7">
        <text>prephenate + H(+) = 3-phenylpyruvate + CO2 + H2O</text>
        <dbReference type="Rhea" id="RHEA:21648"/>
        <dbReference type="ChEBI" id="CHEBI:15377"/>
        <dbReference type="ChEBI" id="CHEBI:15378"/>
        <dbReference type="ChEBI" id="CHEBI:16526"/>
        <dbReference type="ChEBI" id="CHEBI:18005"/>
        <dbReference type="ChEBI" id="CHEBI:29934"/>
        <dbReference type="EC" id="4.2.1.51"/>
    </reaction>
</comment>
<keyword evidence="10" id="KW-1185">Reference proteome</keyword>
<dbReference type="SUPFAM" id="SSF53850">
    <property type="entry name" value="Periplasmic binding protein-like II"/>
    <property type="match status" value="1"/>
</dbReference>